<keyword evidence="2" id="KW-1185">Reference proteome</keyword>
<proteinExistence type="predicted"/>
<dbReference type="SUPFAM" id="SSF52096">
    <property type="entry name" value="ClpP/crotonase"/>
    <property type="match status" value="1"/>
</dbReference>
<dbReference type="InterPro" id="IPR029045">
    <property type="entry name" value="ClpP/crotonase-like_dom_sf"/>
</dbReference>
<dbReference type="EMBL" id="CP049989">
    <property type="protein sequence ID" value="QIM53962.1"/>
    <property type="molecule type" value="Genomic_DNA"/>
</dbReference>
<gene>
    <name evidence="1" type="ORF">G9Q37_18250</name>
</gene>
<organism evidence="1 2">
    <name type="scientific">Hydrogenophaga crocea</name>
    <dbReference type="NCBI Taxonomy" id="2716225"/>
    <lineage>
        <taxon>Bacteria</taxon>
        <taxon>Pseudomonadati</taxon>
        <taxon>Pseudomonadota</taxon>
        <taxon>Betaproteobacteria</taxon>
        <taxon>Burkholderiales</taxon>
        <taxon>Comamonadaceae</taxon>
        <taxon>Hydrogenophaga</taxon>
    </lineage>
</organism>
<dbReference type="Gene3D" id="3.90.226.10">
    <property type="entry name" value="2-enoyl-CoA Hydratase, Chain A, domain 1"/>
    <property type="match status" value="1"/>
</dbReference>
<dbReference type="CDD" id="cd06558">
    <property type="entry name" value="crotonase-like"/>
    <property type="match status" value="1"/>
</dbReference>
<dbReference type="AlphaFoldDB" id="A0A6G8IL60"/>
<dbReference type="RefSeq" id="WP_166229478.1">
    <property type="nucleotide sequence ID" value="NZ_CP049989.1"/>
</dbReference>
<evidence type="ECO:0000313" key="1">
    <source>
        <dbReference type="EMBL" id="QIM53962.1"/>
    </source>
</evidence>
<dbReference type="KEGG" id="hcz:G9Q37_18250"/>
<accession>A0A6G8IL60</accession>
<dbReference type="PANTHER" id="PTHR43459:SF1">
    <property type="entry name" value="EG:BACN32G11.4 PROTEIN"/>
    <property type="match status" value="1"/>
</dbReference>
<dbReference type="Proteomes" id="UP000503162">
    <property type="component" value="Chromosome"/>
</dbReference>
<dbReference type="Pfam" id="PF00378">
    <property type="entry name" value="ECH_1"/>
    <property type="match status" value="1"/>
</dbReference>
<name>A0A6G8IL60_9BURK</name>
<evidence type="ECO:0000313" key="2">
    <source>
        <dbReference type="Proteomes" id="UP000503162"/>
    </source>
</evidence>
<dbReference type="GO" id="GO:0016853">
    <property type="term" value="F:isomerase activity"/>
    <property type="evidence" value="ECO:0007669"/>
    <property type="project" value="UniProtKB-KW"/>
</dbReference>
<keyword evidence="1" id="KW-0413">Isomerase</keyword>
<dbReference type="PANTHER" id="PTHR43459">
    <property type="entry name" value="ENOYL-COA HYDRATASE"/>
    <property type="match status" value="1"/>
</dbReference>
<dbReference type="InterPro" id="IPR001753">
    <property type="entry name" value="Enoyl-CoA_hydra/iso"/>
</dbReference>
<reference evidence="1 2" key="1">
    <citation type="submission" date="2020-03" db="EMBL/GenBank/DDBJ databases">
        <title>Hydrogenophaga sp. nov. isolated from cyanobacterial mat.</title>
        <authorList>
            <person name="Thorat V."/>
            <person name="Kirdat K."/>
            <person name="Tiwarekar B."/>
            <person name="Costa E.D."/>
            <person name="Yadav A."/>
        </authorList>
    </citation>
    <scope>NUCLEOTIDE SEQUENCE [LARGE SCALE GENOMIC DNA]</scope>
    <source>
        <strain evidence="1 2">BA0156</strain>
    </source>
</reference>
<sequence length="244" mass="26611">MHPHLLIEAQDRLLRITLNRTEDNGVSDSMASALSQLLLTAHERADAVLLRSAGPDFCTGRVRDAGTTPPTAEAYLRRDEYDGIFGSYQAMRGAKVPIVGVIEGRCMGFGAAIAALCDVSFAADSARFNIPEIGHNVMPTMVMSALYDRMNRNAVLWMAYSADFIAAERALAYGLVSQVVPAAQLDAEVERFLGLLLSRPRPALLGLKEYLRVAPRMDEQGAIDYARSLHSMVNTASAMKKKAH</sequence>
<protein>
    <submittedName>
        <fullName evidence="1">Enoyl-CoA hydratase/isomerase family protein</fullName>
    </submittedName>
</protein>